<organism evidence="2 3">
    <name type="scientific">Nannocystis exedens</name>
    <dbReference type="NCBI Taxonomy" id="54"/>
    <lineage>
        <taxon>Bacteria</taxon>
        <taxon>Pseudomonadati</taxon>
        <taxon>Myxococcota</taxon>
        <taxon>Polyangia</taxon>
        <taxon>Nannocystales</taxon>
        <taxon>Nannocystaceae</taxon>
        <taxon>Nannocystis</taxon>
    </lineage>
</organism>
<reference evidence="3" key="1">
    <citation type="submission" date="2016-10" db="EMBL/GenBank/DDBJ databases">
        <authorList>
            <person name="Varghese N."/>
            <person name="Submissions S."/>
        </authorList>
    </citation>
    <scope>NUCLEOTIDE SEQUENCE [LARGE SCALE GENOMIC DNA]</scope>
    <source>
        <strain evidence="3">ATCC 25963</strain>
    </source>
</reference>
<evidence type="ECO:0000313" key="2">
    <source>
        <dbReference type="EMBL" id="SFE71325.1"/>
    </source>
</evidence>
<evidence type="ECO:0000313" key="3">
    <source>
        <dbReference type="Proteomes" id="UP000199400"/>
    </source>
</evidence>
<feature type="compositionally biased region" description="Low complexity" evidence="1">
    <location>
        <begin position="1"/>
        <end position="15"/>
    </location>
</feature>
<accession>A0A1I2CT35</accession>
<feature type="region of interest" description="Disordered" evidence="1">
    <location>
        <begin position="59"/>
        <end position="100"/>
    </location>
</feature>
<keyword evidence="3" id="KW-1185">Reference proteome</keyword>
<dbReference type="Proteomes" id="UP000199400">
    <property type="component" value="Unassembled WGS sequence"/>
</dbReference>
<dbReference type="EMBL" id="FOMX01000018">
    <property type="protein sequence ID" value="SFE71325.1"/>
    <property type="molecule type" value="Genomic_DNA"/>
</dbReference>
<sequence length="100" mass="9944">MSPPAEKAPASPARSCQPSPRRQVSGGESGSGTGQSFSATKSSWTMALLTAESMQLLSQTSQIGGGSSPSGAVTCQVNSTVSSGSRVARRLPAGTLSSDA</sequence>
<feature type="compositionally biased region" description="Polar residues" evidence="1">
    <location>
        <begin position="69"/>
        <end position="85"/>
    </location>
</feature>
<proteinExistence type="predicted"/>
<evidence type="ECO:0000256" key="1">
    <source>
        <dbReference type="SAM" id="MobiDB-lite"/>
    </source>
</evidence>
<dbReference type="AlphaFoldDB" id="A0A1I2CT35"/>
<protein>
    <submittedName>
        <fullName evidence="2">Uncharacterized protein</fullName>
    </submittedName>
</protein>
<name>A0A1I2CT35_9BACT</name>
<gene>
    <name evidence="2" type="ORF">SAMN02745121_05234</name>
</gene>
<feature type="region of interest" description="Disordered" evidence="1">
    <location>
        <begin position="1"/>
        <end position="41"/>
    </location>
</feature>